<dbReference type="InterPro" id="IPR015943">
    <property type="entry name" value="WD40/YVTN_repeat-like_dom_sf"/>
</dbReference>
<dbReference type="EMBL" id="JABEPP010000003">
    <property type="protein sequence ID" value="NNM73401.1"/>
    <property type="molecule type" value="Genomic_DNA"/>
</dbReference>
<dbReference type="SUPFAM" id="SSF63829">
    <property type="entry name" value="Calcium-dependent phosphotriesterase"/>
    <property type="match status" value="1"/>
</dbReference>
<dbReference type="PIRSF" id="PIRSF028101">
    <property type="entry name" value="UCP028101"/>
    <property type="match status" value="1"/>
</dbReference>
<dbReference type="InterPro" id="IPR006311">
    <property type="entry name" value="TAT_signal"/>
</dbReference>
<protein>
    <submittedName>
        <fullName evidence="1">DUF1513 domain-containing protein</fullName>
    </submittedName>
</protein>
<gene>
    <name evidence="1" type="ORF">HJG44_13510</name>
</gene>
<name>A0A849I7W3_9HYPH</name>
<dbReference type="InterPro" id="IPR008311">
    <property type="entry name" value="UCP028101"/>
</dbReference>
<keyword evidence="2" id="KW-1185">Reference proteome</keyword>
<sequence length="374" mass="39046">MIERRTFLAQLGATLAAGMAAGSARGGILPPVFISAAMRSSDRDGAAVNAFDLDGRLLFSTRLPERGHDATARPHAAEIVVFARRPGNWAAVIDRATGTVRQVITSPPGRHFFGHGAFSPDGRLLYATENLIATGEGVLGIYDAAAGYLRVGEMPTHGLGPHDLGLLPDGAMLVANGGTRTQPETGREILNPDSMRPSLAVVDLEGGEPRHVVELGRNLRGLSIRHLAIASDGQAAFACQWEGSPDEGPPLVGLFDPEAGARFLDMPEDDLAALDNYVGSVALSAGESLIAATSPKGGTVAFWDRASRRYLGRKRLPDVCGVAPALGQPSGSELFVVTSGHGGAYLAGAGPRGPDRFGDAALGREAWDNHVLAL</sequence>
<organism evidence="1 2">
    <name type="scientific">Enterovirga aerilata</name>
    <dbReference type="NCBI Taxonomy" id="2730920"/>
    <lineage>
        <taxon>Bacteria</taxon>
        <taxon>Pseudomonadati</taxon>
        <taxon>Pseudomonadota</taxon>
        <taxon>Alphaproteobacteria</taxon>
        <taxon>Hyphomicrobiales</taxon>
        <taxon>Methylobacteriaceae</taxon>
        <taxon>Enterovirga</taxon>
    </lineage>
</organism>
<evidence type="ECO:0000313" key="2">
    <source>
        <dbReference type="Proteomes" id="UP000564885"/>
    </source>
</evidence>
<dbReference type="Proteomes" id="UP000564885">
    <property type="component" value="Unassembled WGS sequence"/>
</dbReference>
<proteinExistence type="predicted"/>
<dbReference type="RefSeq" id="WP_171218855.1">
    <property type="nucleotide sequence ID" value="NZ_JABEPP010000003.1"/>
</dbReference>
<comment type="caution">
    <text evidence="1">The sequence shown here is derived from an EMBL/GenBank/DDBJ whole genome shotgun (WGS) entry which is preliminary data.</text>
</comment>
<dbReference type="Pfam" id="PF07433">
    <property type="entry name" value="DUF1513"/>
    <property type="match status" value="1"/>
</dbReference>
<dbReference type="AlphaFoldDB" id="A0A849I7W3"/>
<accession>A0A849I7W3</accession>
<reference evidence="1 2" key="1">
    <citation type="submission" date="2020-04" db="EMBL/GenBank/DDBJ databases">
        <title>Enterovirga sp. isolate from soil.</title>
        <authorList>
            <person name="Chea S."/>
            <person name="Kim D.-U."/>
        </authorList>
    </citation>
    <scope>NUCLEOTIDE SEQUENCE [LARGE SCALE GENOMIC DNA]</scope>
    <source>
        <strain evidence="1 2">DB1703</strain>
    </source>
</reference>
<dbReference type="PROSITE" id="PS51318">
    <property type="entry name" value="TAT"/>
    <property type="match status" value="1"/>
</dbReference>
<evidence type="ECO:0000313" key="1">
    <source>
        <dbReference type="EMBL" id="NNM73401.1"/>
    </source>
</evidence>
<dbReference type="Gene3D" id="2.130.10.10">
    <property type="entry name" value="YVTN repeat-like/Quinoprotein amine dehydrogenase"/>
    <property type="match status" value="1"/>
</dbReference>